<dbReference type="PANTHER" id="PTHR10061:SF0">
    <property type="entry name" value="S-FORMYLGLUTATHIONE HYDROLASE"/>
    <property type="match status" value="1"/>
</dbReference>
<evidence type="ECO:0000313" key="9">
    <source>
        <dbReference type="Proteomes" id="UP000218209"/>
    </source>
</evidence>
<protein>
    <recommendedName>
        <fullName evidence="3">S-formylglutathione hydrolase</fullName>
        <ecNumber evidence="2">3.1.2.12</ecNumber>
    </recommendedName>
</protein>
<accession>A0A1X6PJS2</accession>
<dbReference type="EC" id="3.1.2.12" evidence="2"/>
<evidence type="ECO:0000256" key="7">
    <source>
        <dbReference type="SAM" id="MobiDB-lite"/>
    </source>
</evidence>
<gene>
    <name evidence="8" type="ORF">BU14_0027s0042</name>
</gene>
<dbReference type="AlphaFoldDB" id="A0A1X6PJS2"/>
<dbReference type="InterPro" id="IPR014186">
    <property type="entry name" value="S-formylglutathione_hydrol"/>
</dbReference>
<dbReference type="InterPro" id="IPR000801">
    <property type="entry name" value="Esterase-like"/>
</dbReference>
<evidence type="ECO:0000256" key="2">
    <source>
        <dbReference type="ARBA" id="ARBA00012479"/>
    </source>
</evidence>
<keyword evidence="9" id="KW-1185">Reference proteome</keyword>
<evidence type="ECO:0000256" key="5">
    <source>
        <dbReference type="ARBA" id="ARBA00022801"/>
    </source>
</evidence>
<dbReference type="GO" id="GO:0052689">
    <property type="term" value="F:carboxylic ester hydrolase activity"/>
    <property type="evidence" value="ECO:0007669"/>
    <property type="project" value="UniProtKB-KW"/>
</dbReference>
<dbReference type="InterPro" id="IPR029058">
    <property type="entry name" value="AB_hydrolase_fold"/>
</dbReference>
<comment type="similarity">
    <text evidence="1">Belongs to the esterase D family.</text>
</comment>
<proteinExistence type="inferred from homology"/>
<evidence type="ECO:0000313" key="8">
    <source>
        <dbReference type="EMBL" id="OSX81016.1"/>
    </source>
</evidence>
<feature type="region of interest" description="Disordered" evidence="7">
    <location>
        <begin position="1"/>
        <end position="73"/>
    </location>
</feature>
<evidence type="ECO:0000256" key="6">
    <source>
        <dbReference type="PIRSR" id="PIRSR614186-1"/>
    </source>
</evidence>
<organism evidence="8 9">
    <name type="scientific">Porphyra umbilicalis</name>
    <name type="common">Purple laver</name>
    <name type="synonym">Red alga</name>
    <dbReference type="NCBI Taxonomy" id="2786"/>
    <lineage>
        <taxon>Eukaryota</taxon>
        <taxon>Rhodophyta</taxon>
        <taxon>Bangiophyceae</taxon>
        <taxon>Bangiales</taxon>
        <taxon>Bangiaceae</taxon>
        <taxon>Porphyra</taxon>
    </lineage>
</organism>
<dbReference type="GO" id="GO:0005829">
    <property type="term" value="C:cytosol"/>
    <property type="evidence" value="ECO:0007669"/>
    <property type="project" value="TreeGrafter"/>
</dbReference>
<dbReference type="Gene3D" id="3.40.50.1820">
    <property type="entry name" value="alpha/beta hydrolase"/>
    <property type="match status" value="1"/>
</dbReference>
<evidence type="ECO:0000256" key="3">
    <source>
        <dbReference type="ARBA" id="ARBA00016774"/>
    </source>
</evidence>
<dbReference type="Proteomes" id="UP000218209">
    <property type="component" value="Unassembled WGS sequence"/>
</dbReference>
<reference evidence="8 9" key="1">
    <citation type="submission" date="2017-03" db="EMBL/GenBank/DDBJ databases">
        <title>WGS assembly of Porphyra umbilicalis.</title>
        <authorList>
            <person name="Brawley S.H."/>
            <person name="Blouin N.A."/>
            <person name="Ficko-Blean E."/>
            <person name="Wheeler G.L."/>
            <person name="Lohr M."/>
            <person name="Goodson H.V."/>
            <person name="Jenkins J.W."/>
            <person name="Blaby-Haas C.E."/>
            <person name="Helliwell K.E."/>
            <person name="Chan C."/>
            <person name="Marriage T."/>
            <person name="Bhattacharya D."/>
            <person name="Klein A.S."/>
            <person name="Badis Y."/>
            <person name="Brodie J."/>
            <person name="Cao Y."/>
            <person name="Collen J."/>
            <person name="Dittami S.M."/>
            <person name="Gachon C.M."/>
            <person name="Green B.R."/>
            <person name="Karpowicz S."/>
            <person name="Kim J.W."/>
            <person name="Kudahl U."/>
            <person name="Lin S."/>
            <person name="Michel G."/>
            <person name="Mittag M."/>
            <person name="Olson B.J."/>
            <person name="Pangilinan J."/>
            <person name="Peng Y."/>
            <person name="Qiu H."/>
            <person name="Shu S."/>
            <person name="Singer J.T."/>
            <person name="Smith A.G."/>
            <person name="Sprecher B.N."/>
            <person name="Wagner V."/>
            <person name="Wang W."/>
            <person name="Wang Z.-Y."/>
            <person name="Yan J."/>
            <person name="Yarish C."/>
            <person name="Zoeuner-Riek S."/>
            <person name="Zhuang Y."/>
            <person name="Zou Y."/>
            <person name="Lindquist E.A."/>
            <person name="Grimwood J."/>
            <person name="Barry K."/>
            <person name="Rokhsar D.S."/>
            <person name="Schmutz J."/>
            <person name="Stiller J.W."/>
            <person name="Grossman A.R."/>
            <person name="Prochnik S.E."/>
        </authorList>
    </citation>
    <scope>NUCLEOTIDE SEQUENCE [LARGE SCALE GENOMIC DNA]</scope>
    <source>
        <strain evidence="8">4086291</strain>
    </source>
</reference>
<dbReference type="PANTHER" id="PTHR10061">
    <property type="entry name" value="S-FORMYLGLUTATHIONE HYDROLASE"/>
    <property type="match status" value="1"/>
</dbReference>
<feature type="region of interest" description="Disordered" evidence="7">
    <location>
        <begin position="195"/>
        <end position="220"/>
    </location>
</feature>
<keyword evidence="5" id="KW-0378">Hydrolase</keyword>
<feature type="active site" description="Charge relay system" evidence="6">
    <location>
        <position position="219"/>
    </location>
</feature>
<feature type="active site" description="Charge relay system" evidence="6">
    <location>
        <position position="254"/>
    </location>
</feature>
<dbReference type="GO" id="GO:0018738">
    <property type="term" value="F:S-formylglutathione hydrolase activity"/>
    <property type="evidence" value="ECO:0007669"/>
    <property type="project" value="UniProtKB-EC"/>
</dbReference>
<sequence>MTPAAAATATAGAAPSPPSRGCRASRATTKTLWSRRAPRRTWRGRPPPLLLVVPDTSPRGAGAPGQDGAEEAGTGAAWWLDASSPGWGAYQMESFVVDELLVAVAAALAPRGGTSGGGGGGWTLDPSRRSVSGHSVGGYGALAFATRRRAASAAVTAVSPVAHPAASDWGATVFGTDVGPRAVAAAAWAAADPTDAMASGGAPAGDPPPPIAIEPGTADGLSADGALRGDDFFRGGGGGGAEPCALRLRRGYDHILHFVATFLGETVAAHAAALAAAGGGGGWGGGGAWVRRE</sequence>
<feature type="compositionally biased region" description="Low complexity" evidence="7">
    <location>
        <begin position="1"/>
        <end position="14"/>
    </location>
</feature>
<dbReference type="SUPFAM" id="SSF53474">
    <property type="entry name" value="alpha/beta-Hydrolases"/>
    <property type="match status" value="1"/>
</dbReference>
<name>A0A1X6PJS2_PORUM</name>
<feature type="active site" description="Charge relay system" evidence="6">
    <location>
        <position position="135"/>
    </location>
</feature>
<evidence type="ECO:0000256" key="1">
    <source>
        <dbReference type="ARBA" id="ARBA00005622"/>
    </source>
</evidence>
<dbReference type="Pfam" id="PF00756">
    <property type="entry name" value="Esterase"/>
    <property type="match status" value="1"/>
</dbReference>
<evidence type="ECO:0000256" key="4">
    <source>
        <dbReference type="ARBA" id="ARBA00022487"/>
    </source>
</evidence>
<keyword evidence="4" id="KW-0719">Serine esterase</keyword>
<dbReference type="GO" id="GO:0046294">
    <property type="term" value="P:formaldehyde catabolic process"/>
    <property type="evidence" value="ECO:0007669"/>
    <property type="project" value="InterPro"/>
</dbReference>
<dbReference type="EMBL" id="KV918766">
    <property type="protein sequence ID" value="OSX81016.1"/>
    <property type="molecule type" value="Genomic_DNA"/>
</dbReference>